<evidence type="ECO:0000256" key="16">
    <source>
        <dbReference type="SAM" id="Coils"/>
    </source>
</evidence>
<evidence type="ECO:0000259" key="20">
    <source>
        <dbReference type="Pfam" id="PF13807"/>
    </source>
</evidence>
<dbReference type="EC" id="2.7.10.2" evidence="4"/>
<dbReference type="Pfam" id="PF13614">
    <property type="entry name" value="AAA_31"/>
    <property type="match status" value="1"/>
</dbReference>
<keyword evidence="14" id="KW-0829">Tyrosine-protein kinase</keyword>
<keyword evidence="12 17" id="KW-1133">Transmembrane helix</keyword>
<evidence type="ECO:0000256" key="6">
    <source>
        <dbReference type="ARBA" id="ARBA00022519"/>
    </source>
</evidence>
<evidence type="ECO:0000256" key="11">
    <source>
        <dbReference type="ARBA" id="ARBA00022840"/>
    </source>
</evidence>
<evidence type="ECO:0000256" key="17">
    <source>
        <dbReference type="SAM" id="Phobius"/>
    </source>
</evidence>
<keyword evidence="13 17" id="KW-0472">Membrane</keyword>
<accession>A0A7W8E330</accession>
<evidence type="ECO:0000256" key="9">
    <source>
        <dbReference type="ARBA" id="ARBA00022741"/>
    </source>
</evidence>
<feature type="domain" description="AAA" evidence="19">
    <location>
        <begin position="553"/>
        <end position="690"/>
    </location>
</feature>
<keyword evidence="5" id="KW-1003">Cell membrane</keyword>
<feature type="domain" description="Polysaccharide chain length determinant N-terminal" evidence="18">
    <location>
        <begin position="18"/>
        <end position="113"/>
    </location>
</feature>
<evidence type="ECO:0000256" key="15">
    <source>
        <dbReference type="ARBA" id="ARBA00051245"/>
    </source>
</evidence>
<reference evidence="21 22" key="1">
    <citation type="submission" date="2020-08" db="EMBL/GenBank/DDBJ databases">
        <title>Genomic Encyclopedia of Type Strains, Phase IV (KMG-V): Genome sequencing to study the core and pangenomes of soil and plant-associated prokaryotes.</title>
        <authorList>
            <person name="Whitman W."/>
        </authorList>
    </citation>
    <scope>NUCLEOTIDE SEQUENCE [LARGE SCALE GENOMIC DNA]</scope>
    <source>
        <strain evidence="21 22">M8UP14</strain>
    </source>
</reference>
<dbReference type="PANTHER" id="PTHR32309">
    <property type="entry name" value="TYROSINE-PROTEIN KINASE"/>
    <property type="match status" value="1"/>
</dbReference>
<dbReference type="Gene3D" id="3.40.50.300">
    <property type="entry name" value="P-loop containing nucleotide triphosphate hydrolases"/>
    <property type="match status" value="1"/>
</dbReference>
<dbReference type="InterPro" id="IPR050445">
    <property type="entry name" value="Bact_polysacc_biosynth/exp"/>
</dbReference>
<gene>
    <name evidence="21" type="ORF">HDF16_001837</name>
</gene>
<dbReference type="EMBL" id="JACHIP010000002">
    <property type="protein sequence ID" value="MBB5057152.1"/>
    <property type="molecule type" value="Genomic_DNA"/>
</dbReference>
<name>A0A7W8E330_9BACT</name>
<comment type="caution">
    <text evidence="21">The sequence shown here is derived from an EMBL/GenBank/DDBJ whole genome shotgun (WGS) entry which is preliminary data.</text>
</comment>
<keyword evidence="9" id="KW-0547">Nucleotide-binding</keyword>
<evidence type="ECO:0000256" key="2">
    <source>
        <dbReference type="ARBA" id="ARBA00007316"/>
    </source>
</evidence>
<evidence type="ECO:0000256" key="5">
    <source>
        <dbReference type="ARBA" id="ARBA00022475"/>
    </source>
</evidence>
<dbReference type="GO" id="GO:0005886">
    <property type="term" value="C:plasma membrane"/>
    <property type="evidence" value="ECO:0007669"/>
    <property type="project" value="UniProtKB-SubCell"/>
</dbReference>
<feature type="coiled-coil region" evidence="16">
    <location>
        <begin position="399"/>
        <end position="433"/>
    </location>
</feature>
<keyword evidence="8 17" id="KW-0812">Transmembrane</keyword>
<evidence type="ECO:0000256" key="13">
    <source>
        <dbReference type="ARBA" id="ARBA00023136"/>
    </source>
</evidence>
<evidence type="ECO:0000256" key="8">
    <source>
        <dbReference type="ARBA" id="ARBA00022692"/>
    </source>
</evidence>
<dbReference type="InterPro" id="IPR005702">
    <property type="entry name" value="Wzc-like_C"/>
</dbReference>
<comment type="similarity">
    <text evidence="2">Belongs to the CpsD/CapB family.</text>
</comment>
<dbReference type="SUPFAM" id="SSF52540">
    <property type="entry name" value="P-loop containing nucleoside triphosphate hydrolases"/>
    <property type="match status" value="1"/>
</dbReference>
<proteinExistence type="inferred from homology"/>
<dbReference type="Proteomes" id="UP000540989">
    <property type="component" value="Unassembled WGS sequence"/>
</dbReference>
<keyword evidence="10" id="KW-0418">Kinase</keyword>
<dbReference type="AlphaFoldDB" id="A0A7W8E330"/>
<evidence type="ECO:0000256" key="1">
    <source>
        <dbReference type="ARBA" id="ARBA00004429"/>
    </source>
</evidence>
<dbReference type="NCBIfam" id="TIGR01007">
    <property type="entry name" value="eps_fam"/>
    <property type="match status" value="1"/>
</dbReference>
<dbReference type="InterPro" id="IPR027417">
    <property type="entry name" value="P-loop_NTPase"/>
</dbReference>
<dbReference type="InterPro" id="IPR025669">
    <property type="entry name" value="AAA_dom"/>
</dbReference>
<evidence type="ECO:0000313" key="21">
    <source>
        <dbReference type="EMBL" id="MBB5057152.1"/>
    </source>
</evidence>
<dbReference type="Pfam" id="PF13807">
    <property type="entry name" value="GNVR"/>
    <property type="match status" value="1"/>
</dbReference>
<comment type="catalytic activity">
    <reaction evidence="15">
        <text>L-tyrosyl-[protein] + ATP = O-phospho-L-tyrosyl-[protein] + ADP + H(+)</text>
        <dbReference type="Rhea" id="RHEA:10596"/>
        <dbReference type="Rhea" id="RHEA-COMP:10136"/>
        <dbReference type="Rhea" id="RHEA-COMP:20101"/>
        <dbReference type="ChEBI" id="CHEBI:15378"/>
        <dbReference type="ChEBI" id="CHEBI:30616"/>
        <dbReference type="ChEBI" id="CHEBI:46858"/>
        <dbReference type="ChEBI" id="CHEBI:61978"/>
        <dbReference type="ChEBI" id="CHEBI:456216"/>
        <dbReference type="EC" id="2.7.10.2"/>
    </reaction>
</comment>
<feature type="transmembrane region" description="Helical" evidence="17">
    <location>
        <begin position="461"/>
        <end position="483"/>
    </location>
</feature>
<dbReference type="Pfam" id="PF02706">
    <property type="entry name" value="Wzz"/>
    <property type="match status" value="1"/>
</dbReference>
<evidence type="ECO:0000256" key="7">
    <source>
        <dbReference type="ARBA" id="ARBA00022679"/>
    </source>
</evidence>
<comment type="subcellular location">
    <subcellularLocation>
        <location evidence="1">Cell inner membrane</location>
        <topology evidence="1">Multi-pass membrane protein</topology>
    </subcellularLocation>
</comment>
<evidence type="ECO:0000259" key="19">
    <source>
        <dbReference type="Pfam" id="PF13614"/>
    </source>
</evidence>
<keyword evidence="16" id="KW-0175">Coiled coil</keyword>
<evidence type="ECO:0000256" key="4">
    <source>
        <dbReference type="ARBA" id="ARBA00011903"/>
    </source>
</evidence>
<keyword evidence="22" id="KW-1185">Reference proteome</keyword>
<dbReference type="GO" id="GO:0004715">
    <property type="term" value="F:non-membrane spanning protein tyrosine kinase activity"/>
    <property type="evidence" value="ECO:0007669"/>
    <property type="project" value="UniProtKB-EC"/>
</dbReference>
<evidence type="ECO:0000256" key="12">
    <source>
        <dbReference type="ARBA" id="ARBA00022989"/>
    </source>
</evidence>
<organism evidence="21 22">
    <name type="scientific">Granulicella aggregans</name>
    <dbReference type="NCBI Taxonomy" id="474949"/>
    <lineage>
        <taxon>Bacteria</taxon>
        <taxon>Pseudomonadati</taxon>
        <taxon>Acidobacteriota</taxon>
        <taxon>Terriglobia</taxon>
        <taxon>Terriglobales</taxon>
        <taxon>Acidobacteriaceae</taxon>
        <taxon>Granulicella</taxon>
    </lineage>
</organism>
<sequence length="751" mass="80353">MANYALDTPQAVEAGLTVNDLVRVLRRRRNVGLIILGAFVFITLLYCMVATKRYAAVAVVQVQKEGSTAIDLSDLGGPGAALGGDLAAANMNLETQSQILQSDTLALNVIRDLNLEATPDFVSNWNPISAVMGLFTPSGKTDPQGASLEDSPRRRERAIRKFEKNLQVKVLTGTRLIQVSYADPDPKLSAAIVNRLVQGLTDFSFESKNASSSEASEFLQSQLADLRKQSEADQAKLASLQKGTDMFSLGTDSNGHEQLYSSVLDKLQQSTAALSAANQSRIVKEAVYKAVRTGNAELISELSGTSGAAASAPVANSLVLIQNLRLQQSTLQQQIADGELKYGTAYPRMAEYHAQLDHVNSALNDEVARVASRAKNDYEIALSNENQIRAENEANHRAADNLKDKAVDYTIQRDEANQSRTLYEDLLKKLKETGVLKGLKGGDLSIVDPARVPANPSKPNVLLLLAASIAIGLLFAFGGMLIAEGLDRSIHSTAQVEQMGLPLIGILPKYGSGQPALEGMRGLRTLSAPRSAYSEAVRSIRSSLVNAGLAQHRVIVVTSANAHEGKSVTARNLAVSVAQQGKRVVLVDADFRSTADASPEFTAKEGLSTLLSGPPVAPTLLQVPKQPNLFLLPGGATPPNPAELLSSPRMNLLIDELKQQFELVLIDSPPVLPVVDAAILSSLADSTVLVAHQGVTDEASLARAYQILATRSKPDSIAVVLNGVSTSSDLYQSYFGKTTANYYQEDAHETV</sequence>
<keyword evidence="11" id="KW-0067">ATP-binding</keyword>
<feature type="transmembrane region" description="Helical" evidence="17">
    <location>
        <begin position="31"/>
        <end position="51"/>
    </location>
</feature>
<dbReference type="CDD" id="cd05387">
    <property type="entry name" value="BY-kinase"/>
    <property type="match status" value="1"/>
</dbReference>
<keyword evidence="6" id="KW-0997">Cell inner membrane</keyword>
<feature type="domain" description="Tyrosine-protein kinase G-rich" evidence="20">
    <location>
        <begin position="412"/>
        <end position="482"/>
    </location>
</feature>
<evidence type="ECO:0000256" key="14">
    <source>
        <dbReference type="ARBA" id="ARBA00023137"/>
    </source>
</evidence>
<dbReference type="RefSeq" id="WP_184215681.1">
    <property type="nucleotide sequence ID" value="NZ_JACHIP010000002.1"/>
</dbReference>
<evidence type="ECO:0000259" key="18">
    <source>
        <dbReference type="Pfam" id="PF02706"/>
    </source>
</evidence>
<evidence type="ECO:0000313" key="22">
    <source>
        <dbReference type="Proteomes" id="UP000540989"/>
    </source>
</evidence>
<keyword evidence="7" id="KW-0808">Transferase</keyword>
<protein>
    <recommendedName>
        <fullName evidence="4">non-specific protein-tyrosine kinase</fullName>
        <ecNumber evidence="4">2.7.10.2</ecNumber>
    </recommendedName>
</protein>
<evidence type="ECO:0000256" key="3">
    <source>
        <dbReference type="ARBA" id="ARBA00008883"/>
    </source>
</evidence>
<dbReference type="InterPro" id="IPR032807">
    <property type="entry name" value="GNVR"/>
</dbReference>
<comment type="similarity">
    <text evidence="3">Belongs to the etk/wzc family.</text>
</comment>
<dbReference type="PANTHER" id="PTHR32309:SF13">
    <property type="entry name" value="FERRIC ENTEROBACTIN TRANSPORT PROTEIN FEPE"/>
    <property type="match status" value="1"/>
</dbReference>
<dbReference type="InterPro" id="IPR003856">
    <property type="entry name" value="LPS_length_determ_N"/>
</dbReference>
<dbReference type="GO" id="GO:0005524">
    <property type="term" value="F:ATP binding"/>
    <property type="evidence" value="ECO:0007669"/>
    <property type="project" value="UniProtKB-KW"/>
</dbReference>
<evidence type="ECO:0000256" key="10">
    <source>
        <dbReference type="ARBA" id="ARBA00022777"/>
    </source>
</evidence>